<evidence type="ECO:0000313" key="1">
    <source>
        <dbReference type="EMBL" id="CEK50876.1"/>
    </source>
</evidence>
<organism evidence="1">
    <name type="scientific">Arion vulgaris</name>
    <dbReference type="NCBI Taxonomy" id="1028688"/>
    <lineage>
        <taxon>Eukaryota</taxon>
        <taxon>Metazoa</taxon>
        <taxon>Spiralia</taxon>
        <taxon>Lophotrochozoa</taxon>
        <taxon>Mollusca</taxon>
        <taxon>Gastropoda</taxon>
        <taxon>Heterobranchia</taxon>
        <taxon>Euthyneura</taxon>
        <taxon>Panpulmonata</taxon>
        <taxon>Eupulmonata</taxon>
        <taxon>Stylommatophora</taxon>
        <taxon>Helicina</taxon>
        <taxon>Arionoidea</taxon>
        <taxon>Arionidae</taxon>
        <taxon>Arion</taxon>
    </lineage>
</organism>
<feature type="non-terminal residue" evidence="1">
    <location>
        <position position="78"/>
    </location>
</feature>
<dbReference type="EMBL" id="HACG01004011">
    <property type="protein sequence ID" value="CEK50876.1"/>
    <property type="molecule type" value="Transcribed_RNA"/>
</dbReference>
<gene>
    <name evidence="1" type="primary">ORF11896</name>
</gene>
<name>A0A0B6Y4X2_9EUPU</name>
<feature type="non-terminal residue" evidence="1">
    <location>
        <position position="1"/>
    </location>
</feature>
<proteinExistence type="predicted"/>
<protein>
    <submittedName>
        <fullName evidence="1">Uncharacterized protein</fullName>
    </submittedName>
</protein>
<accession>A0A0B6Y4X2</accession>
<dbReference type="AlphaFoldDB" id="A0A0B6Y4X2"/>
<sequence>IPSTVLSGKKNDSNEVIQVMISHDKNPYTYGYSDSLWTLVPVQTISFYEIDGLEILVTDLADNASVGLCLFSSHANAD</sequence>
<reference evidence="1" key="1">
    <citation type="submission" date="2014-12" db="EMBL/GenBank/DDBJ databases">
        <title>Insight into the proteome of Arion vulgaris.</title>
        <authorList>
            <person name="Aradska J."/>
            <person name="Bulat T."/>
            <person name="Smidak R."/>
            <person name="Sarate P."/>
            <person name="Gangsoo J."/>
            <person name="Sialana F."/>
            <person name="Bilban M."/>
            <person name="Lubec G."/>
        </authorList>
    </citation>
    <scope>NUCLEOTIDE SEQUENCE</scope>
    <source>
        <tissue evidence="1">Skin</tissue>
    </source>
</reference>